<feature type="transmembrane region" description="Helical" evidence="1">
    <location>
        <begin position="173"/>
        <end position="192"/>
    </location>
</feature>
<keyword evidence="1" id="KW-0472">Membrane</keyword>
<protein>
    <submittedName>
        <fullName evidence="2">Uncharacterized protein</fullName>
    </submittedName>
</protein>
<feature type="transmembrane region" description="Helical" evidence="1">
    <location>
        <begin position="14"/>
        <end position="33"/>
    </location>
</feature>
<reference evidence="2" key="1">
    <citation type="journal article" date="2021" name="PeerJ">
        <title>Extensive microbial diversity within the chicken gut microbiome revealed by metagenomics and culture.</title>
        <authorList>
            <person name="Gilroy R."/>
            <person name="Ravi A."/>
            <person name="Getino M."/>
            <person name="Pursley I."/>
            <person name="Horton D.L."/>
            <person name="Alikhan N.F."/>
            <person name="Baker D."/>
            <person name="Gharbi K."/>
            <person name="Hall N."/>
            <person name="Watson M."/>
            <person name="Adriaenssens E.M."/>
            <person name="Foster-Nyarko E."/>
            <person name="Jarju S."/>
            <person name="Secka A."/>
            <person name="Antonio M."/>
            <person name="Oren A."/>
            <person name="Chaudhuri R.R."/>
            <person name="La Ragione R."/>
            <person name="Hildebrand F."/>
            <person name="Pallen M.J."/>
        </authorList>
    </citation>
    <scope>NUCLEOTIDE SEQUENCE</scope>
    <source>
        <strain evidence="2">ChiHjej10B9-743</strain>
    </source>
</reference>
<sequence length="434" mass="46349">MDVMRQYVGPADPLMALIPLAGVAALAAALLIFRRLRLRRGTDLRRSELLWSAPSLLLLLALCGLCLSGLYVSTPGFLALSTALIAASGALTLARGAAFAALARLDRGKAIALSLARDALLVGAAIVIAFLALELPWNYWLSSVRKFYVAVNLALIAIPFVVLYLLGNRRGGLLAIPLAAFCVLGLAQYYVVLFKYSAIRPSDVLALGTALSVSSGYRFELAAYQVLSLGLVAFGVALLSFVRPLGYSPKTSRARRWSLLAARTAAGLGFGVAAALTIGSVGFSDDLGFARSYWDSPHTYGQQGFAASFVTLLQNTRISAPDGYSEQEARVLLARYAGAYDEGTGQSDERQQAVEQYNQVQPTIIVIMNEAFSDLSVYKNMDSGYVGPTFMKSVPDALYTGYVYSSVLGGSTCNSEFEFLTGASMGFVGPENQP</sequence>
<evidence type="ECO:0000313" key="2">
    <source>
        <dbReference type="EMBL" id="HIY79436.1"/>
    </source>
</evidence>
<keyword evidence="1" id="KW-1133">Transmembrane helix</keyword>
<dbReference type="EMBL" id="DXCP01000024">
    <property type="protein sequence ID" value="HIY79436.1"/>
    <property type="molecule type" value="Genomic_DNA"/>
</dbReference>
<feature type="transmembrane region" description="Helical" evidence="1">
    <location>
        <begin position="77"/>
        <end position="103"/>
    </location>
</feature>
<feature type="transmembrane region" description="Helical" evidence="1">
    <location>
        <begin position="147"/>
        <end position="166"/>
    </location>
</feature>
<name>A0A9D1Z9Y7_9ACTN</name>
<keyword evidence="1" id="KW-0812">Transmembrane</keyword>
<comment type="caution">
    <text evidence="2">The sequence shown here is derived from an EMBL/GenBank/DDBJ whole genome shotgun (WGS) entry which is preliminary data.</text>
</comment>
<feature type="transmembrane region" description="Helical" evidence="1">
    <location>
        <begin position="221"/>
        <end position="239"/>
    </location>
</feature>
<feature type="transmembrane region" description="Helical" evidence="1">
    <location>
        <begin position="260"/>
        <end position="283"/>
    </location>
</feature>
<feature type="transmembrane region" description="Helical" evidence="1">
    <location>
        <begin position="115"/>
        <end position="135"/>
    </location>
</feature>
<dbReference type="AlphaFoldDB" id="A0A9D1Z9Y7"/>
<dbReference type="Proteomes" id="UP000824133">
    <property type="component" value="Unassembled WGS sequence"/>
</dbReference>
<reference evidence="2" key="2">
    <citation type="submission" date="2021-04" db="EMBL/GenBank/DDBJ databases">
        <authorList>
            <person name="Gilroy R."/>
        </authorList>
    </citation>
    <scope>NUCLEOTIDE SEQUENCE</scope>
    <source>
        <strain evidence="2">ChiHjej10B9-743</strain>
    </source>
</reference>
<gene>
    <name evidence="2" type="ORF">IAA42_03270</name>
</gene>
<proteinExistence type="predicted"/>
<accession>A0A9D1Z9Y7</accession>
<evidence type="ECO:0000313" key="3">
    <source>
        <dbReference type="Proteomes" id="UP000824133"/>
    </source>
</evidence>
<feature type="transmembrane region" description="Helical" evidence="1">
    <location>
        <begin position="49"/>
        <end position="71"/>
    </location>
</feature>
<evidence type="ECO:0000256" key="1">
    <source>
        <dbReference type="SAM" id="Phobius"/>
    </source>
</evidence>
<organism evidence="2 3">
    <name type="scientific">Candidatus Olsenella excrementavium</name>
    <dbReference type="NCBI Taxonomy" id="2838709"/>
    <lineage>
        <taxon>Bacteria</taxon>
        <taxon>Bacillati</taxon>
        <taxon>Actinomycetota</taxon>
        <taxon>Coriobacteriia</taxon>
        <taxon>Coriobacteriales</taxon>
        <taxon>Atopobiaceae</taxon>
        <taxon>Olsenella</taxon>
    </lineage>
</organism>